<feature type="transmembrane region" description="Helical" evidence="1">
    <location>
        <begin position="139"/>
        <end position="159"/>
    </location>
</feature>
<accession>A0A431VGY2</accession>
<feature type="transmembrane region" description="Helical" evidence="1">
    <location>
        <begin position="53"/>
        <end position="72"/>
    </location>
</feature>
<gene>
    <name evidence="3" type="ORF">EJ903_11775</name>
</gene>
<evidence type="ECO:0000259" key="2">
    <source>
        <dbReference type="Pfam" id="PF04982"/>
    </source>
</evidence>
<dbReference type="EMBL" id="RXMA01000009">
    <property type="protein sequence ID" value="RTR20211.1"/>
    <property type="molecule type" value="Genomic_DNA"/>
</dbReference>
<reference evidence="3 4" key="1">
    <citation type="submission" date="2018-12" db="EMBL/GenBank/DDBJ databases">
        <authorList>
            <person name="Yang Y."/>
        </authorList>
    </citation>
    <scope>NUCLEOTIDE SEQUENCE [LARGE SCALE GENOMIC DNA]</scope>
    <source>
        <strain evidence="3 4">L-25-5w-1</strain>
    </source>
</reference>
<feature type="domain" description="HPP transmembrane region" evidence="2">
    <location>
        <begin position="19"/>
        <end position="168"/>
    </location>
</feature>
<organism evidence="3 4">
    <name type="scientific">Azospirillum griseum</name>
    <dbReference type="NCBI Taxonomy" id="2496639"/>
    <lineage>
        <taxon>Bacteria</taxon>
        <taxon>Pseudomonadati</taxon>
        <taxon>Pseudomonadota</taxon>
        <taxon>Alphaproteobacteria</taxon>
        <taxon>Rhodospirillales</taxon>
        <taxon>Azospirillaceae</taxon>
        <taxon>Azospirillum</taxon>
    </lineage>
</organism>
<evidence type="ECO:0000313" key="3">
    <source>
        <dbReference type="EMBL" id="RTR20211.1"/>
    </source>
</evidence>
<dbReference type="Proteomes" id="UP000277007">
    <property type="component" value="Unassembled WGS sequence"/>
</dbReference>
<dbReference type="RefSeq" id="WP_126615369.1">
    <property type="nucleotide sequence ID" value="NZ_JBHUCY010000033.1"/>
</dbReference>
<evidence type="ECO:0000256" key="1">
    <source>
        <dbReference type="SAM" id="Phobius"/>
    </source>
</evidence>
<keyword evidence="4" id="KW-1185">Reference proteome</keyword>
<dbReference type="PANTHER" id="PTHR33741:SF5">
    <property type="entry name" value="TRANSMEMBRANE PROTEIN DDB_G0269096-RELATED"/>
    <property type="match status" value="1"/>
</dbReference>
<dbReference type="OrthoDB" id="9811720at2"/>
<sequence>MKRVGAFFGKMKGTEQAPTRPHLREILWSWVGGSAGIGAISVISLLSKLPLLMAPFGATCVLIFAATDSHLAQPRSVLGGYLVSALVGVIGLALFGNAPWVVALSVGTAIAVMQLTRTLHAPAGAMPLLALAPGTDTAMLLPTALTGALTLVGIGLLVNNLRSDRAYPRYWV</sequence>
<feature type="transmembrane region" description="Helical" evidence="1">
    <location>
        <begin position="78"/>
        <end position="95"/>
    </location>
</feature>
<dbReference type="PANTHER" id="PTHR33741">
    <property type="entry name" value="TRANSMEMBRANE PROTEIN DDB_G0269096-RELATED"/>
    <property type="match status" value="1"/>
</dbReference>
<comment type="caution">
    <text evidence="3">The sequence shown here is derived from an EMBL/GenBank/DDBJ whole genome shotgun (WGS) entry which is preliminary data.</text>
</comment>
<dbReference type="InterPro" id="IPR007065">
    <property type="entry name" value="HPP"/>
</dbReference>
<keyword evidence="1" id="KW-1133">Transmembrane helix</keyword>
<proteinExistence type="predicted"/>
<feature type="transmembrane region" description="Helical" evidence="1">
    <location>
        <begin position="27"/>
        <end position="46"/>
    </location>
</feature>
<keyword evidence="1" id="KW-0812">Transmembrane</keyword>
<evidence type="ECO:0000313" key="4">
    <source>
        <dbReference type="Proteomes" id="UP000277007"/>
    </source>
</evidence>
<keyword evidence="1" id="KW-0472">Membrane</keyword>
<protein>
    <submittedName>
        <fullName evidence="3">HPP family protein</fullName>
    </submittedName>
</protein>
<name>A0A431VGY2_9PROT</name>
<dbReference type="Pfam" id="PF04982">
    <property type="entry name" value="TM_HPP"/>
    <property type="match status" value="1"/>
</dbReference>
<dbReference type="InterPro" id="IPR058581">
    <property type="entry name" value="TM_HPP"/>
</dbReference>
<dbReference type="AlphaFoldDB" id="A0A431VGY2"/>